<dbReference type="Gene3D" id="1.10.150.240">
    <property type="entry name" value="Putative phosphatase, domain 2"/>
    <property type="match status" value="1"/>
</dbReference>
<dbReference type="NCBIfam" id="TIGR01549">
    <property type="entry name" value="HAD-SF-IA-v1"/>
    <property type="match status" value="1"/>
</dbReference>
<dbReference type="AlphaFoldDB" id="J5KR46"/>
<protein>
    <submittedName>
        <fullName evidence="5">Phosphoglycolate phosphatase</fullName>
    </submittedName>
</protein>
<dbReference type="SFLD" id="SFLDS00003">
    <property type="entry name" value="Haloacid_Dehalogenase"/>
    <property type="match status" value="1"/>
</dbReference>
<dbReference type="GO" id="GO:0006281">
    <property type="term" value="P:DNA repair"/>
    <property type="evidence" value="ECO:0007669"/>
    <property type="project" value="TreeGrafter"/>
</dbReference>
<gene>
    <name evidence="5" type="ORF">NT02SARS_0673</name>
</gene>
<accession>J5KR46</accession>
<dbReference type="Pfam" id="PF13419">
    <property type="entry name" value="HAD_2"/>
    <property type="match status" value="1"/>
</dbReference>
<dbReference type="SUPFAM" id="SSF56784">
    <property type="entry name" value="HAD-like"/>
    <property type="match status" value="1"/>
</dbReference>
<organism evidence="5 6">
    <name type="scientific">SAR86 cluster bacterium SAR86B</name>
    <dbReference type="NCBI Taxonomy" id="1123867"/>
    <lineage>
        <taxon>Bacteria</taxon>
        <taxon>Pseudomonadati</taxon>
        <taxon>Pseudomonadota</taxon>
        <taxon>Gammaproteobacteria</taxon>
        <taxon>SAR86 cluster</taxon>
    </lineage>
</organism>
<dbReference type="PANTHER" id="PTHR43434">
    <property type="entry name" value="PHOSPHOGLYCOLATE PHOSPHATASE"/>
    <property type="match status" value="1"/>
</dbReference>
<dbReference type="Gene3D" id="3.40.50.1000">
    <property type="entry name" value="HAD superfamily/HAD-like"/>
    <property type="match status" value="1"/>
</dbReference>
<evidence type="ECO:0000256" key="2">
    <source>
        <dbReference type="ARBA" id="ARBA00022801"/>
    </source>
</evidence>
<dbReference type="EMBL" id="JH611164">
    <property type="protein sequence ID" value="EJP73886.1"/>
    <property type="molecule type" value="Genomic_DNA"/>
</dbReference>
<dbReference type="InterPro" id="IPR036412">
    <property type="entry name" value="HAD-like_sf"/>
</dbReference>
<evidence type="ECO:0000256" key="3">
    <source>
        <dbReference type="ARBA" id="ARBA00022842"/>
    </source>
</evidence>
<dbReference type="SFLD" id="SFLDG01129">
    <property type="entry name" value="C1.5:_HAD__Beta-PGM__Phosphata"/>
    <property type="match status" value="1"/>
</dbReference>
<dbReference type="Proteomes" id="UP000010116">
    <property type="component" value="Unassembled WGS sequence"/>
</dbReference>
<proteinExistence type="predicted"/>
<keyword evidence="4" id="KW-0119">Carbohydrate metabolism</keyword>
<keyword evidence="3" id="KW-0460">Magnesium</keyword>
<dbReference type="GO" id="GO:0046872">
    <property type="term" value="F:metal ion binding"/>
    <property type="evidence" value="ECO:0007669"/>
    <property type="project" value="UniProtKB-KW"/>
</dbReference>
<dbReference type="PROSITE" id="PS01228">
    <property type="entry name" value="COF_1"/>
    <property type="match status" value="1"/>
</dbReference>
<dbReference type="InterPro" id="IPR023214">
    <property type="entry name" value="HAD_sf"/>
</dbReference>
<evidence type="ECO:0000256" key="4">
    <source>
        <dbReference type="ARBA" id="ARBA00023277"/>
    </source>
</evidence>
<dbReference type="InterPro" id="IPR050155">
    <property type="entry name" value="HAD-like_hydrolase_sf"/>
</dbReference>
<dbReference type="PANTHER" id="PTHR43434:SF23">
    <property type="entry name" value="PHOSPHOGLYCOLATE PHOSPHATASE"/>
    <property type="match status" value="1"/>
</dbReference>
<evidence type="ECO:0000313" key="5">
    <source>
        <dbReference type="EMBL" id="EJP73886.1"/>
    </source>
</evidence>
<name>J5KR46_9GAMM</name>
<dbReference type="InterPro" id="IPR023198">
    <property type="entry name" value="PGP-like_dom2"/>
</dbReference>
<dbReference type="GO" id="GO:0008967">
    <property type="term" value="F:phosphoglycolate phosphatase activity"/>
    <property type="evidence" value="ECO:0007669"/>
    <property type="project" value="TreeGrafter"/>
</dbReference>
<dbReference type="HOGENOM" id="CLU_045011_19_1_6"/>
<sequence length="218" mass="24765">MHLNNSKLVLFDLDGTLVNTAPDFLISINILLKKNNRDPIGLDKIWNFVSDGSLKIIKIAFSDLSNEEILLKLRDDFLEIYYENLTNQSHLFDEVEDLIKYLNAKNIQYGIITNKPARFAKPLVEYFNIFESSKLLICPEDLSASKPDPEGILRACKELSFKVGDTFYIGDHQKDIDAAINASVIPIGCRYGYSENLLNYKNIQTIGSPMELINVVKK</sequence>
<evidence type="ECO:0000256" key="1">
    <source>
        <dbReference type="ARBA" id="ARBA00022723"/>
    </source>
</evidence>
<reference evidence="5 6" key="1">
    <citation type="journal article" date="2012" name="ISME J.">
        <title>Genomic insights to SAR86, an abundant and uncultivated marine bacterial lineage.</title>
        <authorList>
            <person name="Dupont C.L."/>
            <person name="Rusch D.B."/>
            <person name="Yooseph S."/>
            <person name="Lombardo M.J."/>
            <person name="Richter R.A."/>
            <person name="Valas R."/>
            <person name="Novotny M."/>
            <person name="Yee-Greenbaum J."/>
            <person name="Selengut J.D."/>
            <person name="Haft D.H."/>
            <person name="Halpern A.L."/>
            <person name="Lasken R.S."/>
            <person name="Nealson K."/>
            <person name="Friedman R."/>
            <person name="Venter J.C."/>
        </authorList>
    </citation>
    <scope>NUCLEOTIDE SEQUENCE [LARGE SCALE GENOMIC DNA]</scope>
</reference>
<dbReference type="InterPro" id="IPR041492">
    <property type="entry name" value="HAD_2"/>
</dbReference>
<keyword evidence="1" id="KW-0479">Metal-binding</keyword>
<keyword evidence="2" id="KW-0378">Hydrolase</keyword>
<dbReference type="GO" id="GO:0005829">
    <property type="term" value="C:cytosol"/>
    <property type="evidence" value="ECO:0007669"/>
    <property type="project" value="TreeGrafter"/>
</dbReference>
<dbReference type="InterPro" id="IPR006439">
    <property type="entry name" value="HAD-SF_hydro_IA"/>
</dbReference>
<evidence type="ECO:0000313" key="6">
    <source>
        <dbReference type="Proteomes" id="UP000010116"/>
    </source>
</evidence>